<feature type="domain" description="Cellulose-binding Sde182 C-terminal" evidence="2">
    <location>
        <begin position="374"/>
        <end position="475"/>
    </location>
</feature>
<dbReference type="InterPro" id="IPR036452">
    <property type="entry name" value="Ribo_hydro-like"/>
</dbReference>
<evidence type="ECO:0000259" key="1">
    <source>
        <dbReference type="Pfam" id="PF07632"/>
    </source>
</evidence>
<dbReference type="EMBL" id="CM002798">
    <property type="protein sequence ID" value="KZN91190.1"/>
    <property type="molecule type" value="Genomic_DNA"/>
</dbReference>
<dbReference type="Gene3D" id="2.60.40.10">
    <property type="entry name" value="Immunoglobulins"/>
    <property type="match status" value="1"/>
</dbReference>
<dbReference type="GO" id="GO:0016799">
    <property type="term" value="F:hydrolase activity, hydrolyzing N-glycosyl compounds"/>
    <property type="evidence" value="ECO:0007669"/>
    <property type="project" value="InterPro"/>
</dbReference>
<dbReference type="Pfam" id="PF07632">
    <property type="entry name" value="Sde182_NH-like"/>
    <property type="match status" value="1"/>
</dbReference>
<sequence length="500" mass="55123">MASQHQLQSFPSKPRVFILSDISNEPDDAESLVRYLLYANQFRTEGLVACTSTWMKNKVCPQDMHKIIDGYEKVVDNLNAHVHPNDPYPAAQYMRSLIRKGAESYGMTAVGPDIPLSEGAQHLLDCILTPTNDPLWILCWGGTNVLASALLKLQTTHSPTTAATHRANLRIYAISDQDDTGTWLRATYPDLFYICSIHGWCQYGLAAWTGISGDAWYGFDQGGPDGSKISAEWIREHIQIGALGSKYPDFMFIPEGDTPTFLYLIQNGLGVAESPEYGSWGGRYIRTDMSGAGVANRHFSDTPDEVVGHDGRRHKSNQATVWRWRDAFQNDFAARMQWSLSRDVARANHHPVAVVNGSVGPAPLVLEVPAGGMVRIDARASYDPDPEDSITFKWYQYKDPSATQWSVQHEVGELGIRLLDEAGSVVEVTVPPAEKCCVELISRKPVARGQLLHLILEVKDNGSPALITYRRVLIQATNEGLLGGGGGAEAIGDTMKDVIR</sequence>
<accession>A0A167W2P5</accession>
<dbReference type="Gene3D" id="3.90.245.10">
    <property type="entry name" value="Ribonucleoside hydrolase-like"/>
    <property type="match status" value="1"/>
</dbReference>
<reference evidence="3" key="1">
    <citation type="journal article" date="2014" name="Genome Announc.">
        <title>Complete sequencing and chromosome-scale genome assembly of the industrial progenitor strain P2niaD18 from the penicillin producer Penicillium chrysogenum.</title>
        <authorList>
            <person name="Specht T."/>
            <person name="Dahlmann T.A."/>
            <person name="Zadra I."/>
            <person name="Kurnsteiner H."/>
            <person name="Kuck U."/>
        </authorList>
    </citation>
    <scope>NUCLEOTIDE SEQUENCE [LARGE SCALE GENOMIC DNA]</scope>
    <source>
        <strain evidence="3">P2niaD18</strain>
    </source>
</reference>
<dbReference type="InterPro" id="IPR013783">
    <property type="entry name" value="Ig-like_fold"/>
</dbReference>
<evidence type="ECO:0000313" key="3">
    <source>
        <dbReference type="EMBL" id="KZN91190.1"/>
    </source>
</evidence>
<gene>
    <name evidence="3" type="ORF">EN45_013190</name>
</gene>
<protein>
    <recommendedName>
        <fullName evidence="4">Cellulose-binding protein</fullName>
    </recommendedName>
</protein>
<dbReference type="InterPro" id="IPR011483">
    <property type="entry name" value="Sde182_NH-like"/>
</dbReference>
<dbReference type="InterPro" id="IPR048527">
    <property type="entry name" value="Sde182_C"/>
</dbReference>
<proteinExistence type="predicted"/>
<dbReference type="AlphaFoldDB" id="A0A167W2P5"/>
<dbReference type="Pfam" id="PF21027">
    <property type="entry name" value="Sde0182_C"/>
    <property type="match status" value="1"/>
</dbReference>
<evidence type="ECO:0008006" key="4">
    <source>
        <dbReference type="Google" id="ProtNLM"/>
    </source>
</evidence>
<organism evidence="3">
    <name type="scientific">Penicillium chrysogenum</name>
    <name type="common">Penicillium notatum</name>
    <dbReference type="NCBI Taxonomy" id="5076"/>
    <lineage>
        <taxon>Eukaryota</taxon>
        <taxon>Fungi</taxon>
        <taxon>Dikarya</taxon>
        <taxon>Ascomycota</taxon>
        <taxon>Pezizomycotina</taxon>
        <taxon>Eurotiomycetes</taxon>
        <taxon>Eurotiomycetidae</taxon>
        <taxon>Eurotiales</taxon>
        <taxon>Aspergillaceae</taxon>
        <taxon>Penicillium</taxon>
        <taxon>Penicillium chrysogenum species complex</taxon>
    </lineage>
</organism>
<dbReference type="Proteomes" id="UP000076449">
    <property type="component" value="Chromosome I"/>
</dbReference>
<feature type="domain" description="Cellulose-binding Sde182 nucleoside hydrolase-like" evidence="1">
    <location>
        <begin position="15"/>
        <end position="284"/>
    </location>
</feature>
<dbReference type="PhylomeDB" id="A0A167W2P5"/>
<evidence type="ECO:0000259" key="2">
    <source>
        <dbReference type="Pfam" id="PF21027"/>
    </source>
</evidence>
<name>A0A167W2P5_PENCH</name>